<protein>
    <submittedName>
        <fullName evidence="1">Uncharacterized protein</fullName>
    </submittedName>
</protein>
<evidence type="ECO:0000313" key="1">
    <source>
        <dbReference type="EMBL" id="MEM5289926.1"/>
    </source>
</evidence>
<dbReference type="EMBL" id="JAZHGC010000030">
    <property type="protein sequence ID" value="MEM5289926.1"/>
    <property type="molecule type" value="Genomic_DNA"/>
</dbReference>
<evidence type="ECO:0000313" key="2">
    <source>
        <dbReference type="Proteomes" id="UP001494588"/>
    </source>
</evidence>
<proteinExistence type="predicted"/>
<sequence length="262" mass="29554">MERIFAAKESLVDRRLPPLSPRAVSSDHERREIRFVIGPDTPSRRRELAACVNHLAGPRGQKLVVPRKHGGLDEQLGDIRAWVTDRCAQYAARRVVVGIDGMDQWLTSASAAASQLRAILNVGASVACAVDSRYGDFRLLMLHLRILGIEVICEPYFPKRLTGVSTGPEMQRLSSEAKCGVPVRQFPCVQTPALAAYAFDLQHVKMRPTWNNRAGQQRELTHRWSSEGGTHSAFSQYKQNEYARLYRNDFAINRLLRELFDV</sequence>
<gene>
    <name evidence="1" type="ORF">V4C55_29805</name>
</gene>
<name>A0ABU9QKG5_9BURK</name>
<dbReference type="Proteomes" id="UP001494588">
    <property type="component" value="Unassembled WGS sequence"/>
</dbReference>
<dbReference type="RefSeq" id="WP_201658270.1">
    <property type="nucleotide sequence ID" value="NZ_CAJHCS010000030.1"/>
</dbReference>
<keyword evidence="2" id="KW-1185">Reference proteome</keyword>
<reference evidence="1 2" key="1">
    <citation type="submission" date="2024-01" db="EMBL/GenBank/DDBJ databases">
        <title>The diversity of rhizobia nodulating Mimosa spp. in eleven states of Brazil covering several biomes is determined by host plant, location, and edaphic factors.</title>
        <authorList>
            <person name="Rouws L."/>
            <person name="Barauna A."/>
            <person name="Beukes C."/>
            <person name="De Faria S.M."/>
            <person name="Gross E."/>
            <person name="Dos Reis Junior F.B."/>
            <person name="Simon M."/>
            <person name="Maluk M."/>
            <person name="Odee D.W."/>
            <person name="Kenicer G."/>
            <person name="Young J.P.W."/>
            <person name="Reis V.M."/>
            <person name="Zilli J."/>
            <person name="James E.K."/>
        </authorList>
    </citation>
    <scope>NUCLEOTIDE SEQUENCE [LARGE SCALE GENOMIC DNA]</scope>
    <source>
        <strain evidence="1 2">JPY77</strain>
    </source>
</reference>
<organism evidence="1 2">
    <name type="scientific">Paraburkholderia sabiae</name>
    <dbReference type="NCBI Taxonomy" id="273251"/>
    <lineage>
        <taxon>Bacteria</taxon>
        <taxon>Pseudomonadati</taxon>
        <taxon>Pseudomonadota</taxon>
        <taxon>Betaproteobacteria</taxon>
        <taxon>Burkholderiales</taxon>
        <taxon>Burkholderiaceae</taxon>
        <taxon>Paraburkholderia</taxon>
    </lineage>
</organism>
<accession>A0ABU9QKG5</accession>
<comment type="caution">
    <text evidence="1">The sequence shown here is derived from an EMBL/GenBank/DDBJ whole genome shotgun (WGS) entry which is preliminary data.</text>
</comment>